<proteinExistence type="predicted"/>
<protein>
    <submittedName>
        <fullName evidence="1">CopG family transcriptional regulator</fullName>
    </submittedName>
</protein>
<sequence length="83" mass="8211">MDTIIPKAAEGTIDGVPVTDAHSAAWAAEAEAGCDAAALKQRGRGCPGRGAAALQVVPVRLTEEELAALDASATPAPASSAML</sequence>
<organism evidence="1 2">
    <name type="scientific">Rathayibacter iranicus</name>
    <dbReference type="NCBI Taxonomy" id="59737"/>
    <lineage>
        <taxon>Bacteria</taxon>
        <taxon>Bacillati</taxon>
        <taxon>Actinomycetota</taxon>
        <taxon>Actinomycetes</taxon>
        <taxon>Micrococcales</taxon>
        <taxon>Microbacteriaceae</taxon>
        <taxon>Rathayibacter</taxon>
    </lineage>
</organism>
<dbReference type="EMBL" id="CP028130">
    <property type="protein sequence ID" value="AZZ54704.1"/>
    <property type="molecule type" value="Genomic_DNA"/>
</dbReference>
<accession>A0AAD1ELN9</accession>
<dbReference type="RefSeq" id="WP_104263916.1">
    <property type="nucleotide sequence ID" value="NZ_CP028130.1"/>
</dbReference>
<dbReference type="Proteomes" id="UP000283946">
    <property type="component" value="Chromosome"/>
</dbReference>
<gene>
    <name evidence="1" type="ORF">C7V51_01495</name>
</gene>
<name>A0AAD1ELN9_9MICO</name>
<dbReference type="AlphaFoldDB" id="A0AAD1ELN9"/>
<dbReference type="KEGG" id="ria:C7V51_01495"/>
<evidence type="ECO:0000313" key="2">
    <source>
        <dbReference type="Proteomes" id="UP000283946"/>
    </source>
</evidence>
<evidence type="ECO:0000313" key="1">
    <source>
        <dbReference type="EMBL" id="AZZ54704.1"/>
    </source>
</evidence>
<reference evidence="1 2" key="1">
    <citation type="submission" date="2018-03" db="EMBL/GenBank/DDBJ databases">
        <title>Bacteriophage NCPPB3778 and a type I-E CRISPR drive the evolution of the US Biological Select Agent, Rathayibacter toxicus.</title>
        <authorList>
            <person name="Davis E.W.II."/>
            <person name="Tabima J.F."/>
            <person name="Weisberg A.J."/>
            <person name="Dantas Lopes L."/>
            <person name="Wiseman M.S."/>
            <person name="Wiseman M.S."/>
            <person name="Pupko T."/>
            <person name="Belcher M.S."/>
            <person name="Sechler A.J."/>
            <person name="Tancos M.A."/>
            <person name="Schroeder B.K."/>
            <person name="Murray T.D."/>
            <person name="Luster D.G."/>
            <person name="Schneider W.L."/>
            <person name="Rogers E."/>
            <person name="Andreote F.D."/>
            <person name="Grunwald N.J."/>
            <person name="Putnam M.L."/>
            <person name="Chang J.H."/>
        </authorList>
    </citation>
    <scope>NUCLEOTIDE SEQUENCE [LARGE SCALE GENOMIC DNA]</scope>
    <source>
        <strain evidence="1 2">NCCPB 2253</strain>
    </source>
</reference>